<gene>
    <name evidence="1" type="ORF">HDC01523</name>
</gene>
<organism evidence="1">
    <name type="scientific">Drosophila melanogaster</name>
    <name type="common">Fruit fly</name>
    <dbReference type="NCBI Taxonomy" id="7227"/>
    <lineage>
        <taxon>Eukaryota</taxon>
        <taxon>Metazoa</taxon>
        <taxon>Ecdysozoa</taxon>
        <taxon>Arthropoda</taxon>
        <taxon>Hexapoda</taxon>
        <taxon>Insecta</taxon>
        <taxon>Pterygota</taxon>
        <taxon>Neoptera</taxon>
        <taxon>Endopterygota</taxon>
        <taxon>Diptera</taxon>
        <taxon>Brachycera</taxon>
        <taxon>Muscomorpha</taxon>
        <taxon>Ephydroidea</taxon>
        <taxon>Drosophilidae</taxon>
        <taxon>Drosophila</taxon>
        <taxon>Sophophora</taxon>
    </lineage>
</organism>
<dbReference type="EMBL" id="BK003352">
    <property type="protein sequence ID" value="DAA03551.1"/>
    <property type="molecule type" value="Genomic_DNA"/>
</dbReference>
<protein>
    <submittedName>
        <fullName evidence="1">HDC01523</fullName>
    </submittedName>
</protein>
<sequence length="179" mass="19436">MVEAQVAAAQCSLSLSRSSPQSALRMQNFVLITRDVEMLGCWDVGMLGSWVAGGGVVLQGSCPWVKALLCVPSYGVCQSRWAGKKNLSSSRIVRWSKFSAAAEPLKDNENRHDDDNICTPNIPIPISSPSPIPIQVPDSRLLAKVQQLSARLTSVTASFCCSPLDTELDTIYIPHTYTI</sequence>
<proteinExistence type="predicted"/>
<dbReference type="AlphaFoldDB" id="Q6IHR4"/>
<name>Q6IHR4_DROME</name>
<accession>Q6IHR4</accession>
<reference evidence="1" key="1">
    <citation type="journal article" date="2003" name="Genome Biol.">
        <title>An integrated gene annotation and transcriptional profiling approach towards the full gene content of the Drosophila genome.</title>
        <authorList>
            <person name="Hild M."/>
            <person name="Beckmann B."/>
            <person name="Haas S.A."/>
            <person name="Koch B."/>
            <person name="Solovyev V."/>
            <person name="Busold C."/>
            <person name="Fellenberg K."/>
            <person name="Boutros M."/>
            <person name="Vingron M."/>
            <person name="Sauer F."/>
            <person name="Hoheisel J.D."/>
            <person name="Paro R."/>
        </authorList>
    </citation>
    <scope>NUCLEOTIDE SEQUENCE</scope>
</reference>
<evidence type="ECO:0000313" key="1">
    <source>
        <dbReference type="EMBL" id="DAA03551.1"/>
    </source>
</evidence>